<evidence type="ECO:0000256" key="1">
    <source>
        <dbReference type="SAM" id="SignalP"/>
    </source>
</evidence>
<protein>
    <submittedName>
        <fullName evidence="3">Dienelactone hydrolase family protein</fullName>
    </submittedName>
</protein>
<accession>A0ABT4UG16</accession>
<dbReference type="Proteomes" id="UP001210231">
    <property type="component" value="Unassembled WGS sequence"/>
</dbReference>
<dbReference type="PANTHER" id="PTHR22946">
    <property type="entry name" value="DIENELACTONE HYDROLASE DOMAIN-CONTAINING PROTEIN-RELATED"/>
    <property type="match status" value="1"/>
</dbReference>
<dbReference type="SUPFAM" id="SSF53474">
    <property type="entry name" value="alpha/beta-Hydrolases"/>
    <property type="match status" value="1"/>
</dbReference>
<dbReference type="RefSeq" id="WP_407030126.1">
    <property type="nucleotide sequence ID" value="NZ_JAQGEF010000003.1"/>
</dbReference>
<evidence type="ECO:0000313" key="4">
    <source>
        <dbReference type="Proteomes" id="UP001210231"/>
    </source>
</evidence>
<keyword evidence="4" id="KW-1185">Reference proteome</keyword>
<keyword evidence="3" id="KW-0378">Hydrolase</keyword>
<dbReference type="InterPro" id="IPR050261">
    <property type="entry name" value="FrsA_esterase"/>
</dbReference>
<feature type="signal peptide" evidence="1">
    <location>
        <begin position="1"/>
        <end position="20"/>
    </location>
</feature>
<reference evidence="3 4" key="1">
    <citation type="submission" date="2022-12" db="EMBL/GenBank/DDBJ databases">
        <title>Chitinophagaceae gen. sp. nov., a new member of the family Chitinophagaceae, isolated from soil in a chemical factory.</title>
        <authorList>
            <person name="Ke Z."/>
        </authorList>
    </citation>
    <scope>NUCLEOTIDE SEQUENCE [LARGE SCALE GENOMIC DNA]</scope>
    <source>
        <strain evidence="3 4">LY-5</strain>
    </source>
</reference>
<dbReference type="EMBL" id="JAQGEF010000003">
    <property type="protein sequence ID" value="MDA3613796.1"/>
    <property type="molecule type" value="Genomic_DNA"/>
</dbReference>
<dbReference type="InterPro" id="IPR002925">
    <property type="entry name" value="Dienelactn_hydro"/>
</dbReference>
<dbReference type="PANTHER" id="PTHR22946:SF0">
    <property type="entry name" value="DIENELACTONE HYDROLASE DOMAIN-CONTAINING PROTEIN"/>
    <property type="match status" value="1"/>
</dbReference>
<dbReference type="Gene3D" id="3.40.50.1820">
    <property type="entry name" value="alpha/beta hydrolase"/>
    <property type="match status" value="1"/>
</dbReference>
<keyword evidence="1" id="KW-0732">Signal</keyword>
<sequence>MMKKIVFSIIVLMISTLANAQNLKTVSYKDGDQKLNGLVTGNAGKKLPGVLILPAWKGIDNEAKEAALALEKQGYIAFIADIYGEGNIPADNQAAAKISGQYKNDYKAYQKRIALALEALEKQGALKEKIAVIGYCFGGAGALEAARAGLPVTGVISIHGGLAKDSARTNEPITTKVLVEHPAEDKSVTKLAYDNFMKEMNASKADWQIITYANCGHTFTNPESKDYNALMAERAWNHTLLFLKEVLK</sequence>
<organism evidence="3 4">
    <name type="scientific">Polluticaenibacter yanchengensis</name>
    <dbReference type="NCBI Taxonomy" id="3014562"/>
    <lineage>
        <taxon>Bacteria</taxon>
        <taxon>Pseudomonadati</taxon>
        <taxon>Bacteroidota</taxon>
        <taxon>Chitinophagia</taxon>
        <taxon>Chitinophagales</taxon>
        <taxon>Chitinophagaceae</taxon>
        <taxon>Polluticaenibacter</taxon>
    </lineage>
</organism>
<comment type="caution">
    <text evidence="3">The sequence shown here is derived from an EMBL/GenBank/DDBJ whole genome shotgun (WGS) entry which is preliminary data.</text>
</comment>
<dbReference type="InterPro" id="IPR029058">
    <property type="entry name" value="AB_hydrolase_fold"/>
</dbReference>
<evidence type="ECO:0000313" key="3">
    <source>
        <dbReference type="EMBL" id="MDA3613796.1"/>
    </source>
</evidence>
<name>A0ABT4UG16_9BACT</name>
<evidence type="ECO:0000259" key="2">
    <source>
        <dbReference type="Pfam" id="PF01738"/>
    </source>
</evidence>
<proteinExistence type="predicted"/>
<dbReference type="GO" id="GO:0016787">
    <property type="term" value="F:hydrolase activity"/>
    <property type="evidence" value="ECO:0007669"/>
    <property type="project" value="UniProtKB-KW"/>
</dbReference>
<feature type="chain" id="PRO_5045485804" evidence="1">
    <location>
        <begin position="21"/>
        <end position="248"/>
    </location>
</feature>
<feature type="domain" description="Dienelactone hydrolase" evidence="2">
    <location>
        <begin position="36"/>
        <end position="246"/>
    </location>
</feature>
<gene>
    <name evidence="3" type="ORF">O3P16_03170</name>
</gene>
<dbReference type="Pfam" id="PF01738">
    <property type="entry name" value="DLH"/>
    <property type="match status" value="1"/>
</dbReference>